<proteinExistence type="predicted"/>
<dbReference type="PANTHER" id="PTHR34351">
    <property type="entry name" value="SLR1927 PROTEIN-RELATED"/>
    <property type="match status" value="1"/>
</dbReference>
<organism evidence="1 2">
    <name type="scientific">Wansuia hejianensis</name>
    <dbReference type="NCBI Taxonomy" id="2763667"/>
    <lineage>
        <taxon>Bacteria</taxon>
        <taxon>Bacillati</taxon>
        <taxon>Bacillota</taxon>
        <taxon>Clostridia</taxon>
        <taxon>Lachnospirales</taxon>
        <taxon>Lachnospiraceae</taxon>
        <taxon>Wansuia</taxon>
    </lineage>
</organism>
<dbReference type="PANTHER" id="PTHR34351:SF2">
    <property type="entry name" value="DUF58 DOMAIN-CONTAINING PROTEIN"/>
    <property type="match status" value="1"/>
</dbReference>
<gene>
    <name evidence="1" type="ORF">H9Q79_04050</name>
</gene>
<reference evidence="1 2" key="1">
    <citation type="submission" date="2020-08" db="EMBL/GenBank/DDBJ databases">
        <authorList>
            <person name="Liu C."/>
            <person name="Sun Q."/>
        </authorList>
    </citation>
    <scope>NUCLEOTIDE SEQUENCE [LARGE SCALE GENOMIC DNA]</scope>
    <source>
        <strain evidence="1 2">NSJ-29</strain>
    </source>
</reference>
<dbReference type="AlphaFoldDB" id="A0A7G9GF87"/>
<evidence type="ECO:0000313" key="2">
    <source>
        <dbReference type="Proteomes" id="UP000515860"/>
    </source>
</evidence>
<sequence>MRKSRILWILWLALSFLFWAVTESAGGCLLFLVSAVLPPVCALPARRLRGKLEAEISASAYCEKNQEAEGKLTVRNSCFLPADRLICQLCCENLLTGEKELKSLRMAVPARASVSLDLRFMSRHAGRVRISLKQMTYFDLFGLFRFRNTPVSTPPALTLAAPNTFPVVTQISYGESANMDSDEYSMKKAGYDPSETFAIREYRPGDRIRQIHWKLTEKLGSLTVRDYGLPIQNTILLLLETGWVKDGGKPEADCLDALAEAILSVSQELVSQQTVHSIGWQNHEENTFSCEEVETEDDLNSLLPGLLGASPGEDELSVAEHYMANREQLEFAHVVVFTPQHRESLSYLAGHCLLTEVICEQGAYGYDQKDGIAIIGAVPGQVSEMLAYIEI</sequence>
<dbReference type="EMBL" id="CP060635">
    <property type="protein sequence ID" value="QNM09469.1"/>
    <property type="molecule type" value="Genomic_DNA"/>
</dbReference>
<accession>A0A7G9GF87</accession>
<protein>
    <submittedName>
        <fullName evidence="1">DUF58 domain-containing protein</fullName>
    </submittedName>
</protein>
<keyword evidence="2" id="KW-1185">Reference proteome</keyword>
<dbReference type="Proteomes" id="UP000515860">
    <property type="component" value="Chromosome"/>
</dbReference>
<name>A0A7G9GF87_9FIRM</name>
<evidence type="ECO:0000313" key="1">
    <source>
        <dbReference type="EMBL" id="QNM09469.1"/>
    </source>
</evidence>
<dbReference type="KEGG" id="whj:H9Q79_04050"/>
<dbReference type="RefSeq" id="WP_118642678.1">
    <property type="nucleotide sequence ID" value="NZ_CP060635.1"/>
</dbReference>